<evidence type="ECO:0000313" key="1">
    <source>
        <dbReference type="EMBL" id="KAF1817155.1"/>
    </source>
</evidence>
<evidence type="ECO:0000313" key="2">
    <source>
        <dbReference type="Proteomes" id="UP000504638"/>
    </source>
</evidence>
<reference evidence="3" key="2">
    <citation type="submission" date="2020-04" db="EMBL/GenBank/DDBJ databases">
        <authorList>
            <consortium name="NCBI Genome Project"/>
        </authorList>
    </citation>
    <scope>NUCLEOTIDE SEQUENCE</scope>
    <source>
        <strain evidence="3">CBS 781.70</strain>
    </source>
</reference>
<name>A0A6G1GGC4_9PEZI</name>
<reference evidence="3" key="3">
    <citation type="submission" date="2025-04" db="UniProtKB">
        <authorList>
            <consortium name="RefSeq"/>
        </authorList>
    </citation>
    <scope>IDENTIFICATION</scope>
    <source>
        <strain evidence="3">CBS 781.70</strain>
    </source>
</reference>
<protein>
    <submittedName>
        <fullName evidence="1 3">Uncharacterized protein</fullName>
    </submittedName>
</protein>
<accession>A0A6G1GGC4</accession>
<dbReference type="GeneID" id="54419019"/>
<evidence type="ECO:0000313" key="3">
    <source>
        <dbReference type="RefSeq" id="XP_033538786.1"/>
    </source>
</evidence>
<gene>
    <name evidence="1 3" type="ORF">P152DRAFT_453752</name>
</gene>
<sequence>MSRKVLKFEATEGSGDPVTRTYGQIQSSRIILLLEVVFIAWHEFQEGCDGGVGCASGKS</sequence>
<organism evidence="1">
    <name type="scientific">Eremomyces bilateralis CBS 781.70</name>
    <dbReference type="NCBI Taxonomy" id="1392243"/>
    <lineage>
        <taxon>Eukaryota</taxon>
        <taxon>Fungi</taxon>
        <taxon>Dikarya</taxon>
        <taxon>Ascomycota</taxon>
        <taxon>Pezizomycotina</taxon>
        <taxon>Dothideomycetes</taxon>
        <taxon>Dothideomycetes incertae sedis</taxon>
        <taxon>Eremomycetales</taxon>
        <taxon>Eremomycetaceae</taxon>
        <taxon>Eremomyces</taxon>
    </lineage>
</organism>
<dbReference type="EMBL" id="ML975149">
    <property type="protein sequence ID" value="KAF1817155.1"/>
    <property type="molecule type" value="Genomic_DNA"/>
</dbReference>
<dbReference type="Proteomes" id="UP000504638">
    <property type="component" value="Unplaced"/>
</dbReference>
<dbReference type="AlphaFoldDB" id="A0A6G1GGC4"/>
<dbReference type="RefSeq" id="XP_033538786.1">
    <property type="nucleotide sequence ID" value="XM_033678449.1"/>
</dbReference>
<reference evidence="1 3" key="1">
    <citation type="submission" date="2020-01" db="EMBL/GenBank/DDBJ databases">
        <authorList>
            <consortium name="DOE Joint Genome Institute"/>
            <person name="Haridas S."/>
            <person name="Albert R."/>
            <person name="Binder M."/>
            <person name="Bloem J."/>
            <person name="Labutti K."/>
            <person name="Salamov A."/>
            <person name="Andreopoulos B."/>
            <person name="Baker S.E."/>
            <person name="Barry K."/>
            <person name="Bills G."/>
            <person name="Bluhm B.H."/>
            <person name="Cannon C."/>
            <person name="Castanera R."/>
            <person name="Culley D.E."/>
            <person name="Daum C."/>
            <person name="Ezra D."/>
            <person name="Gonzalez J.B."/>
            <person name="Henrissat B."/>
            <person name="Kuo A."/>
            <person name="Liang C."/>
            <person name="Lipzen A."/>
            <person name="Lutzoni F."/>
            <person name="Magnuson J."/>
            <person name="Mondo S."/>
            <person name="Nolan M."/>
            <person name="Ohm R."/>
            <person name="Pangilinan J."/>
            <person name="Park H.-J."/>
            <person name="Ramirez L."/>
            <person name="Alfaro M."/>
            <person name="Sun H."/>
            <person name="Tritt A."/>
            <person name="Yoshinaga Y."/>
            <person name="Zwiers L.-H."/>
            <person name="Turgeon B.G."/>
            <person name="Goodwin S.B."/>
            <person name="Spatafora J.W."/>
            <person name="Crous P.W."/>
            <person name="Grigoriev I.V."/>
        </authorList>
    </citation>
    <scope>NUCLEOTIDE SEQUENCE</scope>
    <source>
        <strain evidence="1 3">CBS 781.70</strain>
    </source>
</reference>
<keyword evidence="2" id="KW-1185">Reference proteome</keyword>
<proteinExistence type="predicted"/>